<dbReference type="GO" id="GO:0016567">
    <property type="term" value="P:protein ubiquitination"/>
    <property type="evidence" value="ECO:0007669"/>
    <property type="project" value="InterPro"/>
</dbReference>
<keyword evidence="5" id="KW-0843">Virulence</keyword>
<keyword evidence="6" id="KW-0832">Ubl conjugation</keyword>
<dbReference type="PANTHER" id="PTHR45712">
    <property type="entry name" value="AGAP008170-PA"/>
    <property type="match status" value="1"/>
</dbReference>
<evidence type="ECO:0000313" key="10">
    <source>
        <dbReference type="Proteomes" id="UP000556620"/>
    </source>
</evidence>
<feature type="transmembrane region" description="Helical" evidence="7">
    <location>
        <begin position="396"/>
        <end position="417"/>
    </location>
</feature>
<comment type="catalytic activity">
    <reaction evidence="1">
        <text>S-ubiquitinyl-[E2 ubiquitin-conjugating enzyme]-L-cysteine + [acceptor protein]-L-lysine = [E2 ubiquitin-conjugating enzyme]-L-cysteine + N(6)-ubiquitinyl-[acceptor protein]-L-lysine.</text>
        <dbReference type="EC" id="2.3.2.27"/>
    </reaction>
</comment>
<feature type="domain" description="NEL" evidence="8">
    <location>
        <begin position="1192"/>
        <end position="1475"/>
    </location>
</feature>
<dbReference type="GO" id="GO:0005576">
    <property type="term" value="C:extracellular region"/>
    <property type="evidence" value="ECO:0007669"/>
    <property type="project" value="UniProtKB-UniRule"/>
</dbReference>
<evidence type="ECO:0000313" key="9">
    <source>
        <dbReference type="EMBL" id="MBA6060930.1"/>
    </source>
</evidence>
<evidence type="ECO:0000259" key="8">
    <source>
        <dbReference type="PROSITE" id="PS52053"/>
    </source>
</evidence>
<feature type="active site" description="Glycyl thioester intermediate" evidence="6">
    <location>
        <position position="1280"/>
    </location>
</feature>
<comment type="PTM">
    <text evidence="6">Ubiquitinated in the presence of host E1 ubiquitin-activating enzyme, E2 ubiquitin-conjugating enzyme and ubiquitin.</text>
</comment>
<name>A0A7W2JL20_9PSED</name>
<dbReference type="PROSITE" id="PS52053">
    <property type="entry name" value="NEL"/>
    <property type="match status" value="1"/>
</dbReference>
<keyword evidence="7" id="KW-0472">Membrane</keyword>
<keyword evidence="7" id="KW-1133">Transmembrane helix</keyword>
<dbReference type="InterPro" id="IPR046673">
    <property type="entry name" value="ToxA_N"/>
</dbReference>
<keyword evidence="6" id="KW-0964">Secreted</keyword>
<sequence>MQGKSTSPSNAVDALAIAQACQDHYIAQRLPAWMAKLTVADYRLLSQALSQLLACREGLTQALAQVRNLDDFSRPLLQQALARFGTLDADRVCLRQWYYFTSPTISYVTGRLPVADSDYYDTPLLEAALGNFTEAEQHDQPRKNCLVDALGATRTELSATAFVRLCRTLDLGQQYQAHLAGVFQPSVRELLVRRQRYGMLADALAARAQGVLSAAQLHWVVQLCMHDTLGTLAGSPVSVRRLELFGCRMQQIVVLDVIAEGTFYNTSKYVLVYVPGDPAGPWSVCNDLEHYARRVLGKRLRKNDYRRFFSRFVRRRDSQRFFSAVGERLDDVTHWATRSLDEQTHAYGLPLFDALADDWIGQVKDDAAIIAPPVAMLDRQAQAEHARRLQAEGQTLLGIAGLFVPAIGAVMLGVMAWELLEQSFQAVSDWQQNERNAALAHLLNVGKGLLTVGATVAVVAAARRAWSVVDPLVPAQLPGGEEKLWNTYLEPYRCGTPPATAVRDEQGVYRLAERCWISMDGHWYEVAWRKNDEQWQLLPYQGYAPLLRHNGAGAWRLWCEQPAEWADARQLFRRLGKPYSDLDDLQIDQALAIHELDDQHLRAWHVYGRAPEAALADTVQRLLFAGRIHTLVGQLREGGATADQQLLARVLSLPRAAGLHGRALAEVAWAGRRELLQAMYEEHNTGAHTPCPLQRAFASLHRLAAREVMRNASEDDLQHLQETGRVPLFMAEAARLQVTRIRTARVFEALRIDTPQNLDLARVVLNLLGQVPGAGGPGWRLFDGEASEPLLTIEGAGPTFDLLHQHGVFRLHDRAQANAGAAGELFETLAAAYDAEARAASRQPAVFAPALRQAVADLAFNQRPAVLGALGMGQRRGAFVAPLRLADGRIGYPMAGGRLWAAFGRLRPRALQARLRDLYPAFSDEQVGQWLASADARARLSGLEAQYRQLNSHLDRWVFNAVATPELTARREFRKGLIDCWRLLVPELQDQASVQGGRFMLTQTRSRLRQLPGLPAQVSFAHVSILALRAMRLEQVPDDFLQAFPNLRNLEITNCRLRRLPLPQMLAQRLEVLDLSGNQIALDESQALVLAGCRSLVYLNLSDNPLRRAFSVFAMTELNALHLSRTQLPEFPYGTLDAPQLHTLDLSGNSISVLPDDLHQSHLWRAGRVELSGNLLAAASQASSSWHWLEASRVPYRFRYLDLVAAERRDEMAALWVHLEADEVSDDFFKTLSVLTTSGAFKFSSTACALAARVLEMFEAMSEDTALRLELFRHAAATDCQDNATARFADLEVRLMIWRTRRQQGGRPPEQGLLWLGGQLWRLALLDQFAAEHARRLGAGSESLEFALAYRVALRTALDLPAQPGEMLYTDIARLQDTDLRSARAFVLAAQTRDGMAEYLSRQRFWQDYLRGSFPDRLQVPQDMHDELERLMALGNQEAQVERLQIRNQQREHALLLQLTLEALDRNAPGDSTTG</sequence>
<evidence type="ECO:0000256" key="1">
    <source>
        <dbReference type="ARBA" id="ARBA00000900"/>
    </source>
</evidence>
<comment type="caution">
    <text evidence="9">The sequence shown here is derived from an EMBL/GenBank/DDBJ whole genome shotgun (WGS) entry which is preliminary data.</text>
</comment>
<gene>
    <name evidence="9" type="ORF">H4C44_17300</name>
</gene>
<dbReference type="RefSeq" id="WP_182368258.1">
    <property type="nucleotide sequence ID" value="NZ_JACGCU010000031.1"/>
</dbReference>
<dbReference type="EC" id="2.3.2.27" evidence="2"/>
<evidence type="ECO:0000256" key="4">
    <source>
        <dbReference type="ARBA" id="ARBA00022737"/>
    </source>
</evidence>
<dbReference type="Gene3D" id="3.80.10.10">
    <property type="entry name" value="Ribonuclease Inhibitor"/>
    <property type="match status" value="1"/>
</dbReference>
<evidence type="ECO:0000256" key="7">
    <source>
        <dbReference type="SAM" id="Phobius"/>
    </source>
</evidence>
<evidence type="ECO:0000256" key="5">
    <source>
        <dbReference type="ARBA" id="ARBA00023026"/>
    </source>
</evidence>
<dbReference type="Pfam" id="PF00560">
    <property type="entry name" value="LRR_1"/>
    <property type="match status" value="1"/>
</dbReference>
<dbReference type="GO" id="GO:0061630">
    <property type="term" value="F:ubiquitin protein ligase activity"/>
    <property type="evidence" value="ECO:0007669"/>
    <property type="project" value="UniProtKB-EC"/>
</dbReference>
<dbReference type="InterPro" id="IPR029487">
    <property type="entry name" value="NEL_dom"/>
</dbReference>
<evidence type="ECO:0000256" key="6">
    <source>
        <dbReference type="PROSITE-ProRule" id="PRU01398"/>
    </source>
</evidence>
<keyword evidence="4" id="KW-0677">Repeat</keyword>
<dbReference type="PROSITE" id="PS51450">
    <property type="entry name" value="LRR"/>
    <property type="match status" value="1"/>
</dbReference>
<dbReference type="Gene3D" id="1.20.58.360">
    <property type="entry name" value="Shigella T3SS effector IpaH defines"/>
    <property type="match status" value="1"/>
</dbReference>
<comment type="similarity">
    <text evidence="6">Belongs to the LRR-containing bacterial E3 ligase family.</text>
</comment>
<dbReference type="EMBL" id="JACGCU010000031">
    <property type="protein sequence ID" value="MBA6060930.1"/>
    <property type="molecule type" value="Genomic_DNA"/>
</dbReference>
<keyword evidence="7" id="KW-0812">Transmembrane</keyword>
<dbReference type="Proteomes" id="UP000556620">
    <property type="component" value="Unassembled WGS sequence"/>
</dbReference>
<organism evidence="9 10">
    <name type="scientific">Pseudomonas juntendi</name>
    <dbReference type="NCBI Taxonomy" id="2666183"/>
    <lineage>
        <taxon>Bacteria</taxon>
        <taxon>Pseudomonadati</taxon>
        <taxon>Pseudomonadota</taxon>
        <taxon>Gammaproteobacteria</taxon>
        <taxon>Pseudomonadales</taxon>
        <taxon>Pseudomonadaceae</taxon>
        <taxon>Pseudomonas</taxon>
    </lineage>
</organism>
<dbReference type="PANTHER" id="PTHR45712:SF22">
    <property type="entry name" value="INSULIN-LIKE GROWTH FACTOR-BINDING PROTEIN COMPLEX ACID LABILE SUBUNIT"/>
    <property type="match status" value="1"/>
</dbReference>
<keyword evidence="6" id="KW-0808">Transferase</keyword>
<dbReference type="Pfam" id="PF14496">
    <property type="entry name" value="NEL"/>
    <property type="match status" value="1"/>
</dbReference>
<evidence type="ECO:0000256" key="3">
    <source>
        <dbReference type="ARBA" id="ARBA00022614"/>
    </source>
</evidence>
<keyword evidence="6" id="KW-0833">Ubl conjugation pathway</keyword>
<dbReference type="Pfam" id="PF20178">
    <property type="entry name" value="ToxA_N"/>
    <property type="match status" value="1"/>
</dbReference>
<accession>A0A7W2JL20</accession>
<keyword evidence="3" id="KW-0433">Leucine-rich repeat</keyword>
<evidence type="ECO:0000256" key="2">
    <source>
        <dbReference type="ARBA" id="ARBA00012483"/>
    </source>
</evidence>
<dbReference type="InterPro" id="IPR001611">
    <property type="entry name" value="Leu-rich_rpt"/>
</dbReference>
<proteinExistence type="inferred from homology"/>
<dbReference type="InterPro" id="IPR050333">
    <property type="entry name" value="SLRP"/>
</dbReference>
<keyword evidence="6" id="KW-1035">Host cytoplasm</keyword>
<dbReference type="SUPFAM" id="SSF52058">
    <property type="entry name" value="L domain-like"/>
    <property type="match status" value="1"/>
</dbReference>
<protein>
    <recommendedName>
        <fullName evidence="2">RING-type E3 ubiquitin transferase</fullName>
        <ecNumber evidence="2">2.3.2.27</ecNumber>
    </recommendedName>
</protein>
<reference evidence="9 10" key="1">
    <citation type="submission" date="2020-07" db="EMBL/GenBank/DDBJ databases">
        <title>Diversity of carbapenemase encoding genes among Pseudomonas putida group clinical isolates in a tertiary Brazilian hospital.</title>
        <authorList>
            <person name="Alberto-Lei F."/>
            <person name="Nodari C.S."/>
            <person name="Streling A.P."/>
            <person name="Paulino J.T."/>
            <person name="Bessa-Neto F.O."/>
            <person name="Cayo R."/>
            <person name="Gales A.C."/>
        </authorList>
    </citation>
    <scope>NUCLEOTIDE SEQUENCE [LARGE SCALE GENOMIC DNA]</scope>
    <source>
        <strain evidence="9 10">14535</strain>
    </source>
</reference>
<dbReference type="InterPro" id="IPR032675">
    <property type="entry name" value="LRR_dom_sf"/>
</dbReference>